<evidence type="ECO:0000256" key="2">
    <source>
        <dbReference type="ARBA" id="ARBA00023274"/>
    </source>
</evidence>
<dbReference type="Pfam" id="PF00828">
    <property type="entry name" value="Ribosomal_L27A"/>
    <property type="match status" value="1"/>
</dbReference>
<comment type="caution">
    <text evidence="5">The sequence shown here is derived from an EMBL/GenBank/DDBJ whole genome shotgun (WGS) entry which is preliminary data.</text>
</comment>
<proteinExistence type="predicted"/>
<reference evidence="5" key="1">
    <citation type="submission" date="2022-04" db="EMBL/GenBank/DDBJ databases">
        <title>Carnegiea gigantea Genome sequencing and assembly v2.</title>
        <authorList>
            <person name="Copetti D."/>
            <person name="Sanderson M.J."/>
            <person name="Burquez A."/>
            <person name="Wojciechowski M.F."/>
        </authorList>
    </citation>
    <scope>NUCLEOTIDE SEQUENCE</scope>
    <source>
        <strain evidence="5">SGP5-SGP5p</strain>
        <tissue evidence="5">Aerial part</tissue>
    </source>
</reference>
<keyword evidence="2" id="KW-0687">Ribonucleoprotein</keyword>
<dbReference type="Proteomes" id="UP001153076">
    <property type="component" value="Unassembled WGS sequence"/>
</dbReference>
<gene>
    <name evidence="5" type="ORF">Cgig2_010187</name>
</gene>
<feature type="region of interest" description="Disordered" evidence="3">
    <location>
        <begin position="99"/>
        <end position="152"/>
    </location>
</feature>
<protein>
    <recommendedName>
        <fullName evidence="4">Large ribosomal subunit protein uL15/eL18 domain-containing protein</fullName>
    </recommendedName>
</protein>
<evidence type="ECO:0000313" key="6">
    <source>
        <dbReference type="Proteomes" id="UP001153076"/>
    </source>
</evidence>
<feature type="region of interest" description="Disordered" evidence="3">
    <location>
        <begin position="45"/>
        <end position="83"/>
    </location>
</feature>
<keyword evidence="6" id="KW-1185">Reference proteome</keyword>
<sequence length="152" mass="15705">MRNYDEDVKDKATKEGKAPVLGKGVLPENQPVVVTAKLASKTAKKKIKENGGATRAGKACQGQLSSASTQLGKSGPVDDHKVNGVGDLGGITLNLNANVEVDPGTKQEGTSSSKASSDEGYGKLNGNPRGSLLQNGNVDEKRDQGGFYFGGC</sequence>
<keyword evidence="1" id="KW-0689">Ribosomal protein</keyword>
<dbReference type="EMBL" id="JAKOGI010000210">
    <property type="protein sequence ID" value="KAJ8439690.1"/>
    <property type="molecule type" value="Genomic_DNA"/>
</dbReference>
<dbReference type="InterPro" id="IPR036227">
    <property type="entry name" value="Ribosomal_uL15/eL18_sf"/>
</dbReference>
<name>A0A9Q1KB38_9CARY</name>
<organism evidence="5 6">
    <name type="scientific">Carnegiea gigantea</name>
    <dbReference type="NCBI Taxonomy" id="171969"/>
    <lineage>
        <taxon>Eukaryota</taxon>
        <taxon>Viridiplantae</taxon>
        <taxon>Streptophyta</taxon>
        <taxon>Embryophyta</taxon>
        <taxon>Tracheophyta</taxon>
        <taxon>Spermatophyta</taxon>
        <taxon>Magnoliopsida</taxon>
        <taxon>eudicotyledons</taxon>
        <taxon>Gunneridae</taxon>
        <taxon>Pentapetalae</taxon>
        <taxon>Caryophyllales</taxon>
        <taxon>Cactineae</taxon>
        <taxon>Cactaceae</taxon>
        <taxon>Cactoideae</taxon>
        <taxon>Echinocereeae</taxon>
        <taxon>Carnegiea</taxon>
    </lineage>
</organism>
<evidence type="ECO:0000256" key="1">
    <source>
        <dbReference type="ARBA" id="ARBA00022980"/>
    </source>
</evidence>
<dbReference type="AlphaFoldDB" id="A0A9Q1KB38"/>
<evidence type="ECO:0000256" key="3">
    <source>
        <dbReference type="SAM" id="MobiDB-lite"/>
    </source>
</evidence>
<evidence type="ECO:0000259" key="4">
    <source>
        <dbReference type="Pfam" id="PF00828"/>
    </source>
</evidence>
<dbReference type="GO" id="GO:0003729">
    <property type="term" value="F:mRNA binding"/>
    <property type="evidence" value="ECO:0007669"/>
    <property type="project" value="UniProtKB-ARBA"/>
</dbReference>
<evidence type="ECO:0000313" key="5">
    <source>
        <dbReference type="EMBL" id="KAJ8439690.1"/>
    </source>
</evidence>
<dbReference type="Gene3D" id="3.100.10.10">
    <property type="match status" value="1"/>
</dbReference>
<accession>A0A9Q1KB38</accession>
<feature type="region of interest" description="Disordered" evidence="3">
    <location>
        <begin position="1"/>
        <end position="24"/>
    </location>
</feature>
<dbReference type="SUPFAM" id="SSF52080">
    <property type="entry name" value="Ribosomal proteins L15p and L18e"/>
    <property type="match status" value="1"/>
</dbReference>
<dbReference type="GO" id="GO:1990904">
    <property type="term" value="C:ribonucleoprotein complex"/>
    <property type="evidence" value="ECO:0007669"/>
    <property type="project" value="UniProtKB-KW"/>
</dbReference>
<feature type="compositionally biased region" description="Polar residues" evidence="3">
    <location>
        <begin position="62"/>
        <end position="72"/>
    </location>
</feature>
<dbReference type="GO" id="GO:0005840">
    <property type="term" value="C:ribosome"/>
    <property type="evidence" value="ECO:0007669"/>
    <property type="project" value="UniProtKB-KW"/>
</dbReference>
<feature type="domain" description="Large ribosomal subunit protein uL15/eL18" evidence="4">
    <location>
        <begin position="19"/>
        <end position="53"/>
    </location>
</feature>
<dbReference type="InterPro" id="IPR021131">
    <property type="entry name" value="Ribosomal_uL15/eL18"/>
</dbReference>
<feature type="compositionally biased region" description="Basic and acidic residues" evidence="3">
    <location>
        <begin position="1"/>
        <end position="17"/>
    </location>
</feature>